<dbReference type="STRING" id="1855383.SAMN05216548_107180"/>
<protein>
    <submittedName>
        <fullName evidence="1">Uncharacterized protein</fullName>
    </submittedName>
</protein>
<sequence length="147" mass="14170">MRAATSALSRRGALLAGPEPLALPPPGVVEAVGPDFAAVVDAAEAAAAFAAPSGFPLSPALVSAARDPAASMTGEAGFDGSLFGLVVEATVEGFVEAFEAALFEVGMFDVAPGTASGPAVPVLAGSAACARSPLVMPPVGALAPPSV</sequence>
<dbReference type="Proteomes" id="UP000199647">
    <property type="component" value="Unassembled WGS sequence"/>
</dbReference>
<reference evidence="1 2" key="1">
    <citation type="submission" date="2016-10" db="EMBL/GenBank/DDBJ databases">
        <authorList>
            <person name="de Groot N.N."/>
        </authorList>
    </citation>
    <scope>NUCLEOTIDE SEQUENCE [LARGE SCALE GENOMIC DNA]</scope>
    <source>
        <strain evidence="1 2">A52C2</strain>
    </source>
</reference>
<evidence type="ECO:0000313" key="2">
    <source>
        <dbReference type="Proteomes" id="UP000199647"/>
    </source>
</evidence>
<organism evidence="1 2">
    <name type="scientific">Faunimonas pinastri</name>
    <dbReference type="NCBI Taxonomy" id="1855383"/>
    <lineage>
        <taxon>Bacteria</taxon>
        <taxon>Pseudomonadati</taxon>
        <taxon>Pseudomonadota</taxon>
        <taxon>Alphaproteobacteria</taxon>
        <taxon>Hyphomicrobiales</taxon>
        <taxon>Afifellaceae</taxon>
        <taxon>Faunimonas</taxon>
    </lineage>
</organism>
<proteinExistence type="predicted"/>
<evidence type="ECO:0000313" key="1">
    <source>
        <dbReference type="EMBL" id="SEQ76991.1"/>
    </source>
</evidence>
<keyword evidence="2" id="KW-1185">Reference proteome</keyword>
<dbReference type="EMBL" id="FOFG01000007">
    <property type="protein sequence ID" value="SEQ76991.1"/>
    <property type="molecule type" value="Genomic_DNA"/>
</dbReference>
<name>A0A1H9IQE1_9HYPH</name>
<dbReference type="AlphaFoldDB" id="A0A1H9IQE1"/>
<gene>
    <name evidence="1" type="ORF">SAMN05216548_107180</name>
</gene>
<accession>A0A1H9IQE1</accession>